<evidence type="ECO:0000313" key="3">
    <source>
        <dbReference type="EMBL" id="KAA1098658.1"/>
    </source>
</evidence>
<proteinExistence type="predicted"/>
<feature type="region of interest" description="Disordered" evidence="1">
    <location>
        <begin position="67"/>
        <end position="94"/>
    </location>
</feature>
<comment type="caution">
    <text evidence="3">The sequence shown here is derived from an EMBL/GenBank/DDBJ whole genome shotgun (WGS) entry which is preliminary data.</text>
</comment>
<dbReference type="EMBL" id="VDEP01000348">
    <property type="protein sequence ID" value="KAA1098658.1"/>
    <property type="molecule type" value="Genomic_DNA"/>
</dbReference>
<dbReference type="Proteomes" id="UP000324748">
    <property type="component" value="Unassembled WGS sequence"/>
</dbReference>
<sequence length="94" mass="10715">MARNYDIIDEYHQDTTSSVPDCQDTLLEVIKVLQNDIRKGGGKINRFKLHFLWTSTDGEINEHLVQEHASNLNETDDAENNETNSNSPSVQLEI</sequence>
<dbReference type="Proteomes" id="UP000325313">
    <property type="component" value="Unassembled WGS sequence"/>
</dbReference>
<evidence type="ECO:0000256" key="1">
    <source>
        <dbReference type="SAM" id="MobiDB-lite"/>
    </source>
</evidence>
<name>A0A5B0PE76_PUCGR</name>
<evidence type="ECO:0000313" key="2">
    <source>
        <dbReference type="EMBL" id="KAA1076522.1"/>
    </source>
</evidence>
<gene>
    <name evidence="2" type="ORF">PGT21_010281</name>
    <name evidence="3" type="ORF">PGTUg99_013118</name>
</gene>
<evidence type="ECO:0000313" key="5">
    <source>
        <dbReference type="Proteomes" id="UP000325313"/>
    </source>
</evidence>
<protein>
    <submittedName>
        <fullName evidence="3">Uncharacterized protein</fullName>
    </submittedName>
</protein>
<reference evidence="4 5" key="1">
    <citation type="submission" date="2019-05" db="EMBL/GenBank/DDBJ databases">
        <title>Emergence of the Ug99 lineage of the wheat stem rust pathogen through somatic hybridization.</title>
        <authorList>
            <person name="Li F."/>
            <person name="Upadhyaya N.M."/>
            <person name="Sperschneider J."/>
            <person name="Matny O."/>
            <person name="Nguyen-Phuc H."/>
            <person name="Mago R."/>
            <person name="Raley C."/>
            <person name="Miller M.E."/>
            <person name="Silverstein K.A.T."/>
            <person name="Henningsen E."/>
            <person name="Hirsch C.D."/>
            <person name="Visser B."/>
            <person name="Pretorius Z.A."/>
            <person name="Steffenson B.J."/>
            <person name="Schwessinger B."/>
            <person name="Dodds P.N."/>
            <person name="Figueroa M."/>
        </authorList>
    </citation>
    <scope>NUCLEOTIDE SEQUENCE [LARGE SCALE GENOMIC DNA]</scope>
    <source>
        <strain evidence="2">21-0</strain>
        <strain evidence="3 5">Ug99</strain>
    </source>
</reference>
<dbReference type="EMBL" id="VSWC01000145">
    <property type="protein sequence ID" value="KAA1076522.1"/>
    <property type="molecule type" value="Genomic_DNA"/>
</dbReference>
<accession>A0A5B0PE76</accession>
<dbReference type="AlphaFoldDB" id="A0A5B0PE76"/>
<organism evidence="3 5">
    <name type="scientific">Puccinia graminis f. sp. tritici</name>
    <dbReference type="NCBI Taxonomy" id="56615"/>
    <lineage>
        <taxon>Eukaryota</taxon>
        <taxon>Fungi</taxon>
        <taxon>Dikarya</taxon>
        <taxon>Basidiomycota</taxon>
        <taxon>Pucciniomycotina</taxon>
        <taxon>Pucciniomycetes</taxon>
        <taxon>Pucciniales</taxon>
        <taxon>Pucciniaceae</taxon>
        <taxon>Puccinia</taxon>
    </lineage>
</organism>
<evidence type="ECO:0000313" key="4">
    <source>
        <dbReference type="Proteomes" id="UP000324748"/>
    </source>
</evidence>
<keyword evidence="4" id="KW-1185">Reference proteome</keyword>